<accession>A0A8E5MFB8</accession>
<name>A0A8E5MFB8_USTVR</name>
<gene>
    <name evidence="1" type="ORF">UV8b_01513</name>
</gene>
<evidence type="ECO:0000313" key="1">
    <source>
        <dbReference type="EMBL" id="QUC17272.1"/>
    </source>
</evidence>
<dbReference type="RefSeq" id="XP_042994945.1">
    <property type="nucleotide sequence ID" value="XM_043139011.1"/>
</dbReference>
<organism evidence="1 2">
    <name type="scientific">Ustilaginoidea virens</name>
    <name type="common">Rice false smut fungus</name>
    <name type="synonym">Villosiclava virens</name>
    <dbReference type="NCBI Taxonomy" id="1159556"/>
    <lineage>
        <taxon>Eukaryota</taxon>
        <taxon>Fungi</taxon>
        <taxon>Dikarya</taxon>
        <taxon>Ascomycota</taxon>
        <taxon>Pezizomycotina</taxon>
        <taxon>Sordariomycetes</taxon>
        <taxon>Hypocreomycetidae</taxon>
        <taxon>Hypocreales</taxon>
        <taxon>Clavicipitaceae</taxon>
        <taxon>Ustilaginoidea</taxon>
    </lineage>
</organism>
<reference evidence="1" key="1">
    <citation type="submission" date="2020-03" db="EMBL/GenBank/DDBJ databases">
        <title>A mixture of massive structural variations and highly conserved coding sequences in Ustilaginoidea virens genome.</title>
        <authorList>
            <person name="Zhang K."/>
            <person name="Zhao Z."/>
            <person name="Zhang Z."/>
            <person name="Li Y."/>
            <person name="Hsiang T."/>
            <person name="Sun W."/>
        </authorList>
    </citation>
    <scope>NUCLEOTIDE SEQUENCE</scope>
    <source>
        <strain evidence="1">UV-8b</strain>
    </source>
</reference>
<dbReference type="Proteomes" id="UP000027002">
    <property type="component" value="Chromosome 1"/>
</dbReference>
<dbReference type="KEGG" id="uvi:66062291"/>
<dbReference type="GeneID" id="66062291"/>
<evidence type="ECO:0000313" key="2">
    <source>
        <dbReference type="Proteomes" id="UP000027002"/>
    </source>
</evidence>
<keyword evidence="2" id="KW-1185">Reference proteome</keyword>
<dbReference type="AlphaFoldDB" id="A0A8E5MFB8"/>
<protein>
    <submittedName>
        <fullName evidence="1">Uncharacterized protein</fullName>
    </submittedName>
</protein>
<proteinExistence type="predicted"/>
<dbReference type="EMBL" id="CP072753">
    <property type="protein sequence ID" value="QUC17272.1"/>
    <property type="molecule type" value="Genomic_DNA"/>
</dbReference>
<sequence length="90" mass="10393">MQQSQSIKLTFCRHRISIHHLSLSTWRIALSLFSSVLQRYGTIVVLESFAVLDGCLIFDSSPQPSGVLPYHTRLEFQTKTRHANIKKREH</sequence>